<evidence type="ECO:0000313" key="4">
    <source>
        <dbReference type="Proteomes" id="UP000012179"/>
    </source>
</evidence>
<feature type="chain" id="PRO_5010852141" description="Serine/threonine protein kinase" evidence="2">
    <location>
        <begin position="28"/>
        <end position="140"/>
    </location>
</feature>
<organism evidence="3 4">
    <name type="scientific">Nitrosospira lacus</name>
    <dbReference type="NCBI Taxonomy" id="1288494"/>
    <lineage>
        <taxon>Bacteria</taxon>
        <taxon>Pseudomonadati</taxon>
        <taxon>Pseudomonadota</taxon>
        <taxon>Betaproteobacteria</taxon>
        <taxon>Nitrosomonadales</taxon>
        <taxon>Nitrosomonadaceae</taxon>
        <taxon>Nitrosospira</taxon>
    </lineage>
</organism>
<dbReference type="OrthoDB" id="8565695at2"/>
<evidence type="ECO:0000256" key="2">
    <source>
        <dbReference type="SAM" id="SignalP"/>
    </source>
</evidence>
<keyword evidence="4" id="KW-1185">Reference proteome</keyword>
<feature type="region of interest" description="Disordered" evidence="1">
    <location>
        <begin position="30"/>
        <end position="140"/>
    </location>
</feature>
<dbReference type="AlphaFoldDB" id="A0A1W6SML9"/>
<gene>
    <name evidence="3" type="ORF">EBAPG3_004310</name>
</gene>
<dbReference type="Proteomes" id="UP000012179">
    <property type="component" value="Chromosome"/>
</dbReference>
<reference evidence="3 4" key="1">
    <citation type="journal article" date="2015" name="Int. J. Syst. Evol. Microbiol.">
        <title>Nitrosospira lacus sp. nov., a psychrotolerant, ammonia-oxidizing bacterium from sandy lake sediment.</title>
        <authorList>
            <person name="Urakawa H."/>
            <person name="Garcia J.C."/>
            <person name="Nielsen J.L."/>
            <person name="Le V.Q."/>
            <person name="Kozlowski J.A."/>
            <person name="Stein L.Y."/>
            <person name="Lim C.K."/>
            <person name="Pommerening-Roser A."/>
            <person name="Martens-Habbena W."/>
            <person name="Stahl D.A."/>
            <person name="Klotz M.G."/>
        </authorList>
    </citation>
    <scope>NUCLEOTIDE SEQUENCE [LARGE SCALE GENOMIC DNA]</scope>
    <source>
        <strain evidence="3 4">APG3</strain>
    </source>
</reference>
<evidence type="ECO:0000256" key="1">
    <source>
        <dbReference type="SAM" id="MobiDB-lite"/>
    </source>
</evidence>
<evidence type="ECO:0000313" key="3">
    <source>
        <dbReference type="EMBL" id="ARO87058.1"/>
    </source>
</evidence>
<dbReference type="EMBL" id="CP021106">
    <property type="protein sequence ID" value="ARO87058.1"/>
    <property type="molecule type" value="Genomic_DNA"/>
</dbReference>
<dbReference type="KEGG" id="nlc:EBAPG3_004310"/>
<feature type="compositionally biased region" description="Polar residues" evidence="1">
    <location>
        <begin position="77"/>
        <end position="90"/>
    </location>
</feature>
<evidence type="ECO:0008006" key="5">
    <source>
        <dbReference type="Google" id="ProtNLM"/>
    </source>
</evidence>
<accession>A0A1W6SML9</accession>
<protein>
    <recommendedName>
        <fullName evidence="5">Serine/threonine protein kinase</fullName>
    </recommendedName>
</protein>
<dbReference type="RefSeq" id="WP_040851218.1">
    <property type="nucleotide sequence ID" value="NZ_CP021106.3"/>
</dbReference>
<proteinExistence type="predicted"/>
<sequence length="140" mass="14172">MKQNSVLKIQSAVLAGMIFTMAGTLHAQNGTAGHNGASIPEQGVPATKRSLPEQKGTASGQGSSQQKNGNAAPRQGTPAQTGSSSVSLPANQEPGLSESPTPEQESFLHKIIRIFFGPDSPPGPNRDVDTNISAGGAAGG</sequence>
<keyword evidence="2" id="KW-0732">Signal</keyword>
<feature type="signal peptide" evidence="2">
    <location>
        <begin position="1"/>
        <end position="27"/>
    </location>
</feature>
<feature type="compositionally biased region" description="Polar residues" evidence="1">
    <location>
        <begin position="56"/>
        <end position="69"/>
    </location>
</feature>
<name>A0A1W6SML9_9PROT</name>